<reference evidence="2 3" key="1">
    <citation type="submission" date="2014-06" db="EMBL/GenBank/DDBJ databases">
        <title>Draft genome sequence of iron oxidizing acidophile Leptospirillum ferriphilum DSM14647.</title>
        <authorList>
            <person name="Cardenas J.P."/>
            <person name="Lazcano M."/>
            <person name="Ossandon F.J."/>
            <person name="Corbett M."/>
            <person name="Holmes D.S."/>
            <person name="Watkin E."/>
        </authorList>
    </citation>
    <scope>NUCLEOTIDE SEQUENCE [LARGE SCALE GENOMIC DNA]</scope>
    <source>
        <strain evidence="2 3">DSM 14647</strain>
    </source>
</reference>
<evidence type="ECO:0000313" key="2">
    <source>
        <dbReference type="EMBL" id="KGA94959.1"/>
    </source>
</evidence>
<dbReference type="EMBL" id="JPGK01000001">
    <property type="protein sequence ID" value="KGA94959.1"/>
    <property type="molecule type" value="Genomic_DNA"/>
</dbReference>
<dbReference type="PATRIC" id="fig|178606.4.peg.171"/>
<dbReference type="AlphaFoldDB" id="A0A094X8U6"/>
<dbReference type="Proteomes" id="UP000029452">
    <property type="component" value="Unassembled WGS sequence"/>
</dbReference>
<evidence type="ECO:0000313" key="3">
    <source>
        <dbReference type="Proteomes" id="UP000029452"/>
    </source>
</evidence>
<evidence type="ECO:0000256" key="1">
    <source>
        <dbReference type="SAM" id="MobiDB-lite"/>
    </source>
</evidence>
<sequence length="94" mass="10239">MGNPSAPDQECFFRKGFAEKGAQLDQVVRRKRLRERDGNDGNVGRGIKSHEGNPDSMIQAPFGFDQAGDSQVFQIFLQSPCLFGRSPGGVADPV</sequence>
<proteinExistence type="predicted"/>
<comment type="caution">
    <text evidence="2">The sequence shown here is derived from an EMBL/GenBank/DDBJ whole genome shotgun (WGS) entry which is preliminary data.</text>
</comment>
<protein>
    <submittedName>
        <fullName evidence="2">Uncharacterized protein</fullName>
    </submittedName>
</protein>
<name>A0A094X8U6_9BACT</name>
<gene>
    <name evidence="2" type="ORF">LptCag_2393</name>
</gene>
<organism evidence="2 3">
    <name type="scientific">Leptospirillum ferriphilum</name>
    <dbReference type="NCBI Taxonomy" id="178606"/>
    <lineage>
        <taxon>Bacteria</taxon>
        <taxon>Pseudomonadati</taxon>
        <taxon>Nitrospirota</taxon>
        <taxon>Nitrospiria</taxon>
        <taxon>Nitrospirales</taxon>
        <taxon>Nitrospiraceae</taxon>
        <taxon>Leptospirillum</taxon>
    </lineage>
</organism>
<feature type="region of interest" description="Disordered" evidence="1">
    <location>
        <begin position="34"/>
        <end position="57"/>
    </location>
</feature>
<accession>A0A094X8U6</accession>